<accession>A0A565ALT4</accession>
<keyword evidence="2" id="KW-1185">Reference proteome</keyword>
<sequence>MRNVHISMSIRNFRSAYDHRQGQSSDSEIVMFRDGSWIGSPNRDELFPFSKGRPKRKGFGEINQTSKAKVTIRFR</sequence>
<dbReference type="Proteomes" id="UP000489600">
    <property type="component" value="Unassembled WGS sequence"/>
</dbReference>
<evidence type="ECO:0000313" key="1">
    <source>
        <dbReference type="EMBL" id="VVA89972.1"/>
    </source>
</evidence>
<name>A0A565ALT4_9BRAS</name>
<organism evidence="1 2">
    <name type="scientific">Arabis nemorensis</name>
    <dbReference type="NCBI Taxonomy" id="586526"/>
    <lineage>
        <taxon>Eukaryota</taxon>
        <taxon>Viridiplantae</taxon>
        <taxon>Streptophyta</taxon>
        <taxon>Embryophyta</taxon>
        <taxon>Tracheophyta</taxon>
        <taxon>Spermatophyta</taxon>
        <taxon>Magnoliopsida</taxon>
        <taxon>eudicotyledons</taxon>
        <taxon>Gunneridae</taxon>
        <taxon>Pentapetalae</taxon>
        <taxon>rosids</taxon>
        <taxon>malvids</taxon>
        <taxon>Brassicales</taxon>
        <taxon>Brassicaceae</taxon>
        <taxon>Arabideae</taxon>
        <taxon>Arabis</taxon>
    </lineage>
</organism>
<dbReference type="EMBL" id="CABITT030000001">
    <property type="protein sequence ID" value="VVA89972.1"/>
    <property type="molecule type" value="Genomic_DNA"/>
</dbReference>
<protein>
    <submittedName>
        <fullName evidence="1">Uncharacterized protein</fullName>
    </submittedName>
</protein>
<comment type="caution">
    <text evidence="1">The sequence shown here is derived from an EMBL/GenBank/DDBJ whole genome shotgun (WGS) entry which is preliminary data.</text>
</comment>
<reference evidence="1" key="1">
    <citation type="submission" date="2019-07" db="EMBL/GenBank/DDBJ databases">
        <authorList>
            <person name="Dittberner H."/>
        </authorList>
    </citation>
    <scope>NUCLEOTIDE SEQUENCE [LARGE SCALE GENOMIC DNA]</scope>
</reference>
<evidence type="ECO:0000313" key="2">
    <source>
        <dbReference type="Proteomes" id="UP000489600"/>
    </source>
</evidence>
<dbReference type="AlphaFoldDB" id="A0A565ALT4"/>
<proteinExistence type="predicted"/>
<gene>
    <name evidence="1" type="ORF">ANE_LOCUS417</name>
</gene>